<evidence type="ECO:0000256" key="7">
    <source>
        <dbReference type="ARBA" id="ARBA00023237"/>
    </source>
</evidence>
<evidence type="ECO:0000256" key="9">
    <source>
        <dbReference type="RuleBase" id="RU003357"/>
    </source>
</evidence>
<dbReference type="InterPro" id="IPR012910">
    <property type="entry name" value="Plug_dom"/>
</dbReference>
<comment type="subcellular location">
    <subcellularLocation>
        <location evidence="1 8">Cell outer membrane</location>
        <topology evidence="1 8">Multi-pass membrane protein</topology>
    </subcellularLocation>
</comment>
<dbReference type="OrthoDB" id="9768147at2"/>
<evidence type="ECO:0000313" key="14">
    <source>
        <dbReference type="Proteomes" id="UP000005870"/>
    </source>
</evidence>
<evidence type="ECO:0000259" key="12">
    <source>
        <dbReference type="Pfam" id="PF07715"/>
    </source>
</evidence>
<dbReference type="PANTHER" id="PTHR30069:SF46">
    <property type="entry name" value="OAR PROTEIN"/>
    <property type="match status" value="1"/>
</dbReference>
<feature type="domain" description="TonB-dependent receptor plug" evidence="12">
    <location>
        <begin position="135"/>
        <end position="233"/>
    </location>
</feature>
<keyword evidence="3 8" id="KW-1134">Transmembrane beta strand</keyword>
<keyword evidence="5 9" id="KW-0798">TonB box</keyword>
<evidence type="ECO:0000256" key="8">
    <source>
        <dbReference type="PROSITE-ProRule" id="PRU01360"/>
    </source>
</evidence>
<sequence length="1016" mass="111180">MAVNRTKQAMQRTALSVALGMCFSTVAFAQQSTGSISGQAPAGSTLQITNPDTGFSRSVTAGADGSYRFSTLPTGTYTLTKQGADGTTEVREGVRVLVGSGSTVNFVTAEGAASTLGTVQVRGTAMLNPIDVSSVESTTILTAEQIARIPVARDTTSVALLAPGTVRGDSAFGNLASFGGASVAENQYYVNGFNITNSFRGLNFAQVPFEAIAEQQIKTGGYGAEFGRSLGGVVSQVTKRGTNEFHAGGNVFFEPKALQAHTRDTLYANPLTGEYGTLRSDNSEDESESWVTSAWASGALIQDKLFAYGLIQYGKTESDEWGSVLSNQNLNEDQRDPTWLVKLDWNISDRHTLEFTAFSDKEKTKQVAYANTPGETDRGDKIGSFFSEQGGENYIGRYTGYLTDTFTLSALYGHSEFSREQYLRYPDGSKASYGGDLNNPATGCPIIQDSRPLAQRQLTGQYRSTCNITGTTIDAENGEDTRDQYRIDAEWALGDHLIRFGYDRDDYESVAGASYEGGRIWQYSTTAAGVNRVREQIVNQGATVEVNQEAFYIEDNWNITDNFLAYVGLRWDSFENLNGDGDAYVEIENQFGPRLGFSWDVNGDSSLKIYGNAGRYALPLTSSVAIRGASASVFSRQFYSYTGVDPVTGAPLGAVPISPIQYINGEFGGSKDPKTIASTNLDPMYQDEYILGFQQALTEHLSFGVKGTYRKLKAAIDDNCDYTPIAHAAEEAGLDYILPNGGFPYCRMFNPGEDAVYITDLLGDGNYITTEVDADLLSPQAKRTYRALDFTLDGNYDKFFFQANYTLAYSKGNTEGGVKSDIGQDDTNVTQDFDYKELTVDTYGYLPNDRRHTIKLFGNYQFNEEWSVGGNFIVQSGRPKNCMGMLDLNDAPPVRDPTGKIIQTNFAPHPYGSSFMRCGTTTDGGVDDATVVAVPRGKAGRLPWTNNLDLNVAYKPSAMEGWQFKVDVFNVFNRQKVTAINETAEINPTGQPSPTYLLPDSYQTPRYFRFMAQYDF</sequence>
<dbReference type="GO" id="GO:0009279">
    <property type="term" value="C:cell outer membrane"/>
    <property type="evidence" value="ECO:0007669"/>
    <property type="project" value="UniProtKB-SubCell"/>
</dbReference>
<evidence type="ECO:0000256" key="4">
    <source>
        <dbReference type="ARBA" id="ARBA00022692"/>
    </source>
</evidence>
<dbReference type="AlphaFoldDB" id="G7UQ14"/>
<keyword evidence="4 8" id="KW-0812">Transmembrane</keyword>
<dbReference type="KEGG" id="psd:DSC_11270"/>
<gene>
    <name evidence="13" type="ordered locus">DSC_11270</name>
</gene>
<dbReference type="Gene3D" id="2.60.40.1120">
    <property type="entry name" value="Carboxypeptidase-like, regulatory domain"/>
    <property type="match status" value="1"/>
</dbReference>
<dbReference type="InterPro" id="IPR036942">
    <property type="entry name" value="Beta-barrel_TonB_sf"/>
</dbReference>
<evidence type="ECO:0000256" key="5">
    <source>
        <dbReference type="ARBA" id="ARBA00023077"/>
    </source>
</evidence>
<keyword evidence="10" id="KW-0732">Signal</keyword>
<dbReference type="GO" id="GO:0044718">
    <property type="term" value="P:siderophore transmembrane transport"/>
    <property type="evidence" value="ECO:0007669"/>
    <property type="project" value="TreeGrafter"/>
</dbReference>
<dbReference type="Proteomes" id="UP000005870">
    <property type="component" value="Chromosome"/>
</dbReference>
<evidence type="ECO:0000256" key="2">
    <source>
        <dbReference type="ARBA" id="ARBA00022448"/>
    </source>
</evidence>
<evidence type="ECO:0000256" key="1">
    <source>
        <dbReference type="ARBA" id="ARBA00004571"/>
    </source>
</evidence>
<feature type="chain" id="PRO_5003504255" evidence="10">
    <location>
        <begin position="30"/>
        <end position="1016"/>
    </location>
</feature>
<keyword evidence="2 8" id="KW-0813">Transport</keyword>
<evidence type="ECO:0000259" key="11">
    <source>
        <dbReference type="Pfam" id="PF00593"/>
    </source>
</evidence>
<dbReference type="Gene3D" id="2.170.130.10">
    <property type="entry name" value="TonB-dependent receptor, plug domain"/>
    <property type="match status" value="1"/>
</dbReference>
<organism evidence="13 14">
    <name type="scientific">Pseudoxanthomonas spadix (strain BD-a59)</name>
    <dbReference type="NCBI Taxonomy" id="1045855"/>
    <lineage>
        <taxon>Bacteria</taxon>
        <taxon>Pseudomonadati</taxon>
        <taxon>Pseudomonadota</taxon>
        <taxon>Gammaproteobacteria</taxon>
        <taxon>Lysobacterales</taxon>
        <taxon>Lysobacteraceae</taxon>
        <taxon>Pseudoxanthomonas</taxon>
    </lineage>
</organism>
<dbReference type="SUPFAM" id="SSF49452">
    <property type="entry name" value="Starch-binding domain-like"/>
    <property type="match status" value="1"/>
</dbReference>
<name>G7UQ14_PSEUP</name>
<dbReference type="InterPro" id="IPR037066">
    <property type="entry name" value="Plug_dom_sf"/>
</dbReference>
<evidence type="ECO:0000256" key="6">
    <source>
        <dbReference type="ARBA" id="ARBA00023136"/>
    </source>
</evidence>
<dbReference type="STRING" id="1045855.DSC_11270"/>
<protein>
    <submittedName>
        <fullName evidence="13">Oar protein</fullName>
    </submittedName>
</protein>
<dbReference type="Pfam" id="PF00593">
    <property type="entry name" value="TonB_dep_Rec_b-barrel"/>
    <property type="match status" value="1"/>
</dbReference>
<dbReference type="GO" id="GO:0030246">
    <property type="term" value="F:carbohydrate binding"/>
    <property type="evidence" value="ECO:0007669"/>
    <property type="project" value="InterPro"/>
</dbReference>
<comment type="similarity">
    <text evidence="8 9">Belongs to the TonB-dependent receptor family.</text>
</comment>
<dbReference type="HOGENOM" id="CLU_006298_3_0_6"/>
<feature type="domain" description="TonB-dependent receptor-like beta-barrel" evidence="11">
    <location>
        <begin position="367"/>
        <end position="971"/>
    </location>
</feature>
<feature type="signal peptide" evidence="10">
    <location>
        <begin position="1"/>
        <end position="29"/>
    </location>
</feature>
<reference evidence="13 14" key="1">
    <citation type="journal article" date="2012" name="J. Bacteriol.">
        <title>Complete Genome Sequence of the BTEX-Degrading Bacterium Pseudoxanthomonas spadix BD-a59.</title>
        <authorList>
            <person name="Lee S.H."/>
            <person name="Jin H.M."/>
            <person name="Lee H.J."/>
            <person name="Kim J.M."/>
            <person name="Jeon C.O."/>
        </authorList>
    </citation>
    <scope>NUCLEOTIDE SEQUENCE [LARGE SCALE GENOMIC DNA]</scope>
    <source>
        <strain evidence="13 14">BD-a59</strain>
    </source>
</reference>
<dbReference type="PANTHER" id="PTHR30069">
    <property type="entry name" value="TONB-DEPENDENT OUTER MEMBRANE RECEPTOR"/>
    <property type="match status" value="1"/>
</dbReference>
<evidence type="ECO:0000256" key="3">
    <source>
        <dbReference type="ARBA" id="ARBA00022452"/>
    </source>
</evidence>
<dbReference type="RefSeq" id="WP_014161071.1">
    <property type="nucleotide sequence ID" value="NC_016147.2"/>
</dbReference>
<dbReference type="InterPro" id="IPR039426">
    <property type="entry name" value="TonB-dep_rcpt-like"/>
</dbReference>
<keyword evidence="6 8" id="KW-0472">Membrane</keyword>
<accession>G7UQ14</accession>
<dbReference type="Gene3D" id="2.40.170.20">
    <property type="entry name" value="TonB-dependent receptor, beta-barrel domain"/>
    <property type="match status" value="1"/>
</dbReference>
<keyword evidence="14" id="KW-1185">Reference proteome</keyword>
<evidence type="ECO:0000313" key="13">
    <source>
        <dbReference type="EMBL" id="AER56898.1"/>
    </source>
</evidence>
<dbReference type="Pfam" id="PF07715">
    <property type="entry name" value="Plug"/>
    <property type="match status" value="1"/>
</dbReference>
<dbReference type="eggNOG" id="COG4771">
    <property type="taxonomic scope" value="Bacteria"/>
</dbReference>
<keyword evidence="7 8" id="KW-0998">Cell outer membrane</keyword>
<proteinExistence type="inferred from homology"/>
<dbReference type="PROSITE" id="PS52016">
    <property type="entry name" value="TONB_DEPENDENT_REC_3"/>
    <property type="match status" value="1"/>
</dbReference>
<dbReference type="GO" id="GO:0015344">
    <property type="term" value="F:siderophore uptake transmembrane transporter activity"/>
    <property type="evidence" value="ECO:0007669"/>
    <property type="project" value="TreeGrafter"/>
</dbReference>
<dbReference type="InterPro" id="IPR000531">
    <property type="entry name" value="Beta-barrel_TonB"/>
</dbReference>
<dbReference type="SUPFAM" id="SSF56935">
    <property type="entry name" value="Porins"/>
    <property type="match status" value="1"/>
</dbReference>
<dbReference type="EMBL" id="CP003093">
    <property type="protein sequence ID" value="AER56898.1"/>
    <property type="molecule type" value="Genomic_DNA"/>
</dbReference>
<evidence type="ECO:0000256" key="10">
    <source>
        <dbReference type="SAM" id="SignalP"/>
    </source>
</evidence>
<dbReference type="InterPro" id="IPR013784">
    <property type="entry name" value="Carb-bd-like_fold"/>
</dbReference>
<dbReference type="Pfam" id="PF13620">
    <property type="entry name" value="CarboxypepD_reg"/>
    <property type="match status" value="1"/>
</dbReference>